<dbReference type="AlphaFoldDB" id="A0A951Q8D1"/>
<sequence length="226" mass="25748">MELKNEGSHSLDNPLLDRVWQNVTVQVDSPGWIYLKLENQGVAEWLHILVDQPMYPGSLDQSISRDVKNTSSILEKPWEIRNSTDKFYVLYSHARCCSLLRSAAKDGVITQNLLHFELKDSRSSLFKPQHTAELHLIDQIASVLDNVSVLDHAAQPEKVAFPTVIWKSAQALSHSFEDFYKSCRIWGEVRQQDPQVAQMRLGLVLITQKVLRSLLESLAIEAPFEL</sequence>
<name>A0A951Q8D1_9CYAN</name>
<reference evidence="7" key="2">
    <citation type="journal article" date="2022" name="Microbiol. Resour. Announc.">
        <title>Metagenome Sequencing to Explore Phylogenomics of Terrestrial Cyanobacteria.</title>
        <authorList>
            <person name="Ward R.D."/>
            <person name="Stajich J.E."/>
            <person name="Johansen J.R."/>
            <person name="Huntemann M."/>
            <person name="Clum A."/>
            <person name="Foster B."/>
            <person name="Foster B."/>
            <person name="Roux S."/>
            <person name="Palaniappan K."/>
            <person name="Varghese N."/>
            <person name="Mukherjee S."/>
            <person name="Reddy T.B.K."/>
            <person name="Daum C."/>
            <person name="Copeland A."/>
            <person name="Chen I.A."/>
            <person name="Ivanova N.N."/>
            <person name="Kyrpides N.C."/>
            <person name="Shapiro N."/>
            <person name="Eloe-Fadrosh E.A."/>
            <person name="Pietrasiak N."/>
        </authorList>
    </citation>
    <scope>NUCLEOTIDE SEQUENCE</scope>
    <source>
        <strain evidence="7">UHER 2000/2452</strain>
    </source>
</reference>
<evidence type="ECO:0000313" key="8">
    <source>
        <dbReference type="Proteomes" id="UP000757435"/>
    </source>
</evidence>
<dbReference type="GO" id="GO:0006420">
    <property type="term" value="P:arginyl-tRNA aminoacylation"/>
    <property type="evidence" value="ECO:0007669"/>
    <property type="project" value="InterPro"/>
</dbReference>
<keyword evidence="2" id="KW-0436">Ligase</keyword>
<gene>
    <name evidence="7" type="ORF">KME15_03660</name>
</gene>
<dbReference type="SUPFAM" id="SSF47323">
    <property type="entry name" value="Anticodon-binding domain of a subclass of class I aminoacyl-tRNA synthetases"/>
    <property type="match status" value="1"/>
</dbReference>
<comment type="catalytic activity">
    <reaction evidence="5">
        <text>tRNA(Arg) + L-arginine + ATP = L-arginyl-tRNA(Arg) + AMP + diphosphate</text>
        <dbReference type="Rhea" id="RHEA:20301"/>
        <dbReference type="Rhea" id="RHEA-COMP:9658"/>
        <dbReference type="Rhea" id="RHEA-COMP:9673"/>
        <dbReference type="ChEBI" id="CHEBI:30616"/>
        <dbReference type="ChEBI" id="CHEBI:32682"/>
        <dbReference type="ChEBI" id="CHEBI:33019"/>
        <dbReference type="ChEBI" id="CHEBI:78442"/>
        <dbReference type="ChEBI" id="CHEBI:78513"/>
        <dbReference type="ChEBI" id="CHEBI:456215"/>
        <dbReference type="EC" id="6.1.1.19"/>
    </reaction>
</comment>
<evidence type="ECO:0000256" key="2">
    <source>
        <dbReference type="ARBA" id="ARBA00022598"/>
    </source>
</evidence>
<dbReference type="PANTHER" id="PTHR11956:SF5">
    <property type="entry name" value="ARGININE--TRNA LIGASE, CYTOPLASMIC"/>
    <property type="match status" value="1"/>
</dbReference>
<dbReference type="InterPro" id="IPR008909">
    <property type="entry name" value="DALR_anticod-bd"/>
</dbReference>
<organism evidence="7 8">
    <name type="scientific">Drouetiella hepatica Uher 2000/2452</name>
    <dbReference type="NCBI Taxonomy" id="904376"/>
    <lineage>
        <taxon>Bacteria</taxon>
        <taxon>Bacillati</taxon>
        <taxon>Cyanobacteriota</taxon>
        <taxon>Cyanophyceae</taxon>
        <taxon>Oculatellales</taxon>
        <taxon>Oculatellaceae</taxon>
        <taxon>Drouetiella</taxon>
    </lineage>
</organism>
<dbReference type="GO" id="GO:0004814">
    <property type="term" value="F:arginine-tRNA ligase activity"/>
    <property type="evidence" value="ECO:0007669"/>
    <property type="project" value="UniProtKB-EC"/>
</dbReference>
<accession>A0A951Q8D1</accession>
<evidence type="ECO:0000256" key="4">
    <source>
        <dbReference type="ARBA" id="ARBA00022840"/>
    </source>
</evidence>
<keyword evidence="4" id="KW-0067">ATP-binding</keyword>
<evidence type="ECO:0000256" key="1">
    <source>
        <dbReference type="ARBA" id="ARBA00012837"/>
    </source>
</evidence>
<proteinExistence type="predicted"/>
<evidence type="ECO:0000259" key="6">
    <source>
        <dbReference type="SMART" id="SM00836"/>
    </source>
</evidence>
<evidence type="ECO:0000313" key="7">
    <source>
        <dbReference type="EMBL" id="MBW4657745.1"/>
    </source>
</evidence>
<dbReference type="InterPro" id="IPR009080">
    <property type="entry name" value="tRNAsynth_Ia_anticodon-bd"/>
</dbReference>
<keyword evidence="3" id="KW-0547">Nucleotide-binding</keyword>
<dbReference type="Pfam" id="PF05746">
    <property type="entry name" value="DALR_1"/>
    <property type="match status" value="1"/>
</dbReference>
<comment type="caution">
    <text evidence="7">The sequence shown here is derived from an EMBL/GenBank/DDBJ whole genome shotgun (WGS) entry which is preliminary data.</text>
</comment>
<evidence type="ECO:0000256" key="5">
    <source>
        <dbReference type="ARBA" id="ARBA00049339"/>
    </source>
</evidence>
<feature type="domain" description="DALR anticodon binding" evidence="6">
    <location>
        <begin position="89"/>
        <end position="226"/>
    </location>
</feature>
<evidence type="ECO:0000256" key="3">
    <source>
        <dbReference type="ARBA" id="ARBA00022741"/>
    </source>
</evidence>
<dbReference type="GO" id="GO:0005524">
    <property type="term" value="F:ATP binding"/>
    <property type="evidence" value="ECO:0007669"/>
    <property type="project" value="UniProtKB-KW"/>
</dbReference>
<dbReference type="SMART" id="SM00836">
    <property type="entry name" value="DALR_1"/>
    <property type="match status" value="1"/>
</dbReference>
<dbReference type="EC" id="6.1.1.19" evidence="1"/>
<protein>
    <recommendedName>
        <fullName evidence="1">arginine--tRNA ligase</fullName>
        <ecNumber evidence="1">6.1.1.19</ecNumber>
    </recommendedName>
</protein>
<reference evidence="7" key="1">
    <citation type="submission" date="2021-05" db="EMBL/GenBank/DDBJ databases">
        <authorList>
            <person name="Pietrasiak N."/>
            <person name="Ward R."/>
            <person name="Stajich J.E."/>
            <person name="Kurbessoian T."/>
        </authorList>
    </citation>
    <scope>NUCLEOTIDE SEQUENCE</scope>
    <source>
        <strain evidence="7">UHER 2000/2452</strain>
    </source>
</reference>
<dbReference type="EMBL" id="JAHHHD010000002">
    <property type="protein sequence ID" value="MBW4657745.1"/>
    <property type="molecule type" value="Genomic_DNA"/>
</dbReference>
<dbReference type="Gene3D" id="1.10.730.10">
    <property type="entry name" value="Isoleucyl-tRNA Synthetase, Domain 1"/>
    <property type="match status" value="1"/>
</dbReference>
<dbReference type="PANTHER" id="PTHR11956">
    <property type="entry name" value="ARGINYL-TRNA SYNTHETASE"/>
    <property type="match status" value="1"/>
</dbReference>
<dbReference type="Proteomes" id="UP000757435">
    <property type="component" value="Unassembled WGS sequence"/>
</dbReference>
<dbReference type="InterPro" id="IPR001278">
    <property type="entry name" value="Arg-tRNA-ligase"/>
</dbReference>